<comment type="cofactor">
    <cofactor evidence="1">
        <name>pyridoxal 5'-phosphate</name>
        <dbReference type="ChEBI" id="CHEBI:597326"/>
    </cofactor>
</comment>
<dbReference type="GO" id="GO:0010285">
    <property type="term" value="F:L,L-diaminopimelate aminotransferase activity"/>
    <property type="evidence" value="ECO:0007669"/>
    <property type="project" value="UniProtKB-EC"/>
</dbReference>
<evidence type="ECO:0000256" key="1">
    <source>
        <dbReference type="ARBA" id="ARBA00001933"/>
    </source>
</evidence>
<dbReference type="Pfam" id="PF00155">
    <property type="entry name" value="Aminotran_1_2"/>
    <property type="match status" value="1"/>
</dbReference>
<protein>
    <recommendedName>
        <fullName evidence="4">LL-diaminopimelate aminotransferase</fullName>
        <ecNumber evidence="4">2.6.1.83</ecNumber>
    </recommendedName>
</protein>
<dbReference type="AlphaFoldDB" id="A0A832LWI4"/>
<dbReference type="Gene3D" id="3.90.1150.10">
    <property type="entry name" value="Aspartate Aminotransferase, domain 1"/>
    <property type="match status" value="1"/>
</dbReference>
<dbReference type="Gene3D" id="3.40.640.10">
    <property type="entry name" value="Type I PLP-dependent aspartate aminotransferase-like (Major domain)"/>
    <property type="match status" value="1"/>
</dbReference>
<dbReference type="PANTHER" id="PTHR42832">
    <property type="entry name" value="AMINO ACID AMINOTRANSFERASE"/>
    <property type="match status" value="1"/>
</dbReference>
<evidence type="ECO:0000256" key="3">
    <source>
        <dbReference type="ARBA" id="ARBA00022679"/>
    </source>
</evidence>
<keyword evidence="3 6" id="KW-0808">Transferase</keyword>
<keyword evidence="2 6" id="KW-0032">Aminotransferase</keyword>
<dbReference type="NCBIfam" id="TIGR03540">
    <property type="entry name" value="DapC_direct"/>
    <property type="match status" value="1"/>
</dbReference>
<name>A0A832LWI4_9BACT</name>
<dbReference type="CDD" id="cd00609">
    <property type="entry name" value="AAT_like"/>
    <property type="match status" value="1"/>
</dbReference>
<dbReference type="EC" id="2.6.1.83" evidence="4"/>
<dbReference type="InterPro" id="IPR015422">
    <property type="entry name" value="PyrdxlP-dep_Trfase_small"/>
</dbReference>
<evidence type="ECO:0000259" key="5">
    <source>
        <dbReference type="Pfam" id="PF00155"/>
    </source>
</evidence>
<feature type="domain" description="Aminotransferase class I/classII large" evidence="5">
    <location>
        <begin position="32"/>
        <end position="381"/>
    </location>
</feature>
<dbReference type="InterPro" id="IPR019881">
    <property type="entry name" value="DAP-NH2Trfase_DapL_Desulfo"/>
</dbReference>
<dbReference type="InterPro" id="IPR050881">
    <property type="entry name" value="LL-DAP_aminotransferase"/>
</dbReference>
<proteinExistence type="predicted"/>
<comment type="caution">
    <text evidence="6">The sequence shown here is derived from an EMBL/GenBank/DDBJ whole genome shotgun (WGS) entry which is preliminary data.</text>
</comment>
<dbReference type="InterPro" id="IPR015424">
    <property type="entry name" value="PyrdxlP-dep_Trfase"/>
</dbReference>
<dbReference type="PANTHER" id="PTHR42832:SF3">
    <property type="entry name" value="L-GLUTAMINE--4-(METHYLSULFANYL)-2-OXOBUTANOATE AMINOTRANSFERASE"/>
    <property type="match status" value="1"/>
</dbReference>
<dbReference type="InterPro" id="IPR004839">
    <property type="entry name" value="Aminotransferase_I/II_large"/>
</dbReference>
<evidence type="ECO:0000313" key="6">
    <source>
        <dbReference type="EMBL" id="HGV55697.1"/>
    </source>
</evidence>
<dbReference type="InterPro" id="IPR015421">
    <property type="entry name" value="PyrdxlP-dep_Trfase_major"/>
</dbReference>
<evidence type="ECO:0000256" key="4">
    <source>
        <dbReference type="NCBIfam" id="TIGR03540"/>
    </source>
</evidence>
<organism evidence="6">
    <name type="scientific">Caldimicrobium thiodismutans</name>
    <dbReference type="NCBI Taxonomy" id="1653476"/>
    <lineage>
        <taxon>Bacteria</taxon>
        <taxon>Pseudomonadati</taxon>
        <taxon>Thermodesulfobacteriota</taxon>
        <taxon>Thermodesulfobacteria</taxon>
        <taxon>Thermodesulfobacteriales</taxon>
        <taxon>Thermodesulfobacteriaceae</taxon>
        <taxon>Caldimicrobium</taxon>
    </lineage>
</organism>
<dbReference type="GO" id="GO:0030170">
    <property type="term" value="F:pyridoxal phosphate binding"/>
    <property type="evidence" value="ECO:0007669"/>
    <property type="project" value="InterPro"/>
</dbReference>
<dbReference type="NCBIfam" id="NF006756">
    <property type="entry name" value="PRK09276.1"/>
    <property type="match status" value="1"/>
</dbReference>
<dbReference type="EMBL" id="DSZU01000115">
    <property type="protein sequence ID" value="HGV55697.1"/>
    <property type="molecule type" value="Genomic_DNA"/>
</dbReference>
<dbReference type="GO" id="GO:0009089">
    <property type="term" value="P:lysine biosynthetic process via diaminopimelate"/>
    <property type="evidence" value="ECO:0007669"/>
    <property type="project" value="InterPro"/>
</dbReference>
<evidence type="ECO:0000256" key="2">
    <source>
        <dbReference type="ARBA" id="ARBA00022576"/>
    </source>
</evidence>
<reference evidence="6" key="1">
    <citation type="journal article" date="2020" name="mSystems">
        <title>Genome- and Community-Level Interaction Insights into Carbon Utilization and Element Cycling Functions of Hydrothermarchaeota in Hydrothermal Sediment.</title>
        <authorList>
            <person name="Zhou Z."/>
            <person name="Liu Y."/>
            <person name="Xu W."/>
            <person name="Pan J."/>
            <person name="Luo Z.H."/>
            <person name="Li M."/>
        </authorList>
    </citation>
    <scope>NUCLEOTIDE SEQUENCE [LARGE SCALE GENOMIC DNA]</scope>
    <source>
        <strain evidence="6">SpSt-605</strain>
    </source>
</reference>
<gene>
    <name evidence="6" type="ORF">ENT73_06430</name>
</gene>
<dbReference type="SUPFAM" id="SSF53383">
    <property type="entry name" value="PLP-dependent transferases"/>
    <property type="match status" value="1"/>
</dbReference>
<sequence>MVELASRLKKIPPYLFVELDRLKRQKVEEGADVIDLGIGDPDIPTPQEIVEVAKRALEKPEYHRYPANPGSLFYRKACANYMKRRFGVNFDPETEVLALIGSKEGIAHFPIAFVNPGDVVLCPDPAYPVYHLGTILTEGEPYYLPLTWENNFLPDLSKVPEEILKRTKILWLNYPNNPTGAIATRDFYKEVIALAKKYNFIVASDAAYVELYFEEPPLSIFEVEGARDVAIEFHSLSKTFCMTGWRIGFAVGRRELVQALAKVKSNIDSGVFTALQEAGAYALDHLEEIVPPLRRVFQERRDYLSSELAKLGFEFQKPKATFYLWVKVPSGFTSSEFCKRVLQNLAMVVTPGNGFGEKGEGYFRIALTVGVDRLKEAVGRLSTLSL</sequence>
<accession>A0A832LWI4</accession>